<feature type="transmembrane region" description="Helical" evidence="1">
    <location>
        <begin position="98"/>
        <end position="117"/>
    </location>
</feature>
<dbReference type="EMBL" id="BAAAEU010000025">
    <property type="protein sequence ID" value="GAA0722779.1"/>
    <property type="molecule type" value="Genomic_DNA"/>
</dbReference>
<feature type="transmembrane region" description="Helical" evidence="1">
    <location>
        <begin position="213"/>
        <end position="229"/>
    </location>
</feature>
<dbReference type="InterPro" id="IPR050879">
    <property type="entry name" value="Acyltransferase_3"/>
</dbReference>
<evidence type="ECO:0000256" key="1">
    <source>
        <dbReference type="SAM" id="Phobius"/>
    </source>
</evidence>
<feature type="transmembrane region" description="Helical" evidence="1">
    <location>
        <begin position="271"/>
        <end position="293"/>
    </location>
</feature>
<dbReference type="PANTHER" id="PTHR23028:SF53">
    <property type="entry name" value="ACYL_TRANSF_3 DOMAIN-CONTAINING PROTEIN"/>
    <property type="match status" value="1"/>
</dbReference>
<feature type="transmembrane region" description="Helical" evidence="1">
    <location>
        <begin position="7"/>
        <end position="25"/>
    </location>
</feature>
<sequence length="392" mass="43481">MPTELPTLTGLRGFAAFWVLLYHVWVEAGPRLMTIGSGRYSIDMTPAFSGGWAGVDIFFTLSAFLLSLPFVSWQLGLTRRPSLRTFWLRRVLRIFPAYYAQIAVLLILAGCFGAGAWPGFTQLLGNLLLWFNFGSVGVAPLNAVAYTLPIEFCFYLLLPLLACLLRPRWWVLLLVVAVLETQLYRHLMFAAIGDVDTPHKVVALEQLPGRIDQFAFGMLAAYAYGRAAIAGRLPDMRTNDALLVLGAAGVALMLTLIHFGIGTYWEGSWLLFIWHGAVGAAVGLMLFACAAGSRIANALLSNRPLHYLGVISFGVYLWHYPLIHWLSATHAFDWISGYRLPWILPIVLLLSCLIADVSYRLIERPLLRLGRRRNQHPGVTTEGVPVALTANP</sequence>
<dbReference type="InterPro" id="IPR002656">
    <property type="entry name" value="Acyl_transf_3_dom"/>
</dbReference>
<accession>A0ABN1IWF2</accession>
<reference evidence="3 4" key="1">
    <citation type="journal article" date="2019" name="Int. J. Syst. Evol. Microbiol.">
        <title>The Global Catalogue of Microorganisms (GCM) 10K type strain sequencing project: providing services to taxonomists for standard genome sequencing and annotation.</title>
        <authorList>
            <consortium name="The Broad Institute Genomics Platform"/>
            <consortium name="The Broad Institute Genome Sequencing Center for Infectious Disease"/>
            <person name="Wu L."/>
            <person name="Ma J."/>
        </authorList>
    </citation>
    <scope>NUCLEOTIDE SEQUENCE [LARGE SCALE GENOMIC DNA]</scope>
    <source>
        <strain evidence="3 4">JCM 15421</strain>
    </source>
</reference>
<feature type="transmembrane region" description="Helical" evidence="1">
    <location>
        <begin position="305"/>
        <end position="322"/>
    </location>
</feature>
<keyword evidence="1" id="KW-1133">Transmembrane helix</keyword>
<gene>
    <name evidence="3" type="ORF">GCM10009105_34160</name>
</gene>
<dbReference type="Pfam" id="PF01757">
    <property type="entry name" value="Acyl_transf_3"/>
    <property type="match status" value="1"/>
</dbReference>
<feature type="transmembrane region" description="Helical" evidence="1">
    <location>
        <begin position="57"/>
        <end position="77"/>
    </location>
</feature>
<keyword evidence="1" id="KW-0812">Transmembrane</keyword>
<dbReference type="PANTHER" id="PTHR23028">
    <property type="entry name" value="ACETYLTRANSFERASE"/>
    <property type="match status" value="1"/>
</dbReference>
<evidence type="ECO:0000313" key="4">
    <source>
        <dbReference type="Proteomes" id="UP001501523"/>
    </source>
</evidence>
<feature type="transmembrane region" description="Helical" evidence="1">
    <location>
        <begin position="170"/>
        <end position="193"/>
    </location>
</feature>
<evidence type="ECO:0000259" key="2">
    <source>
        <dbReference type="Pfam" id="PF01757"/>
    </source>
</evidence>
<feature type="transmembrane region" description="Helical" evidence="1">
    <location>
        <begin position="342"/>
        <end position="362"/>
    </location>
</feature>
<feature type="transmembrane region" description="Helical" evidence="1">
    <location>
        <begin position="137"/>
        <end position="158"/>
    </location>
</feature>
<evidence type="ECO:0000313" key="3">
    <source>
        <dbReference type="EMBL" id="GAA0722779.1"/>
    </source>
</evidence>
<comment type="caution">
    <text evidence="3">The sequence shown here is derived from an EMBL/GenBank/DDBJ whole genome shotgun (WGS) entry which is preliminary data.</text>
</comment>
<feature type="transmembrane region" description="Helical" evidence="1">
    <location>
        <begin position="241"/>
        <end position="265"/>
    </location>
</feature>
<dbReference type="Proteomes" id="UP001501523">
    <property type="component" value="Unassembled WGS sequence"/>
</dbReference>
<keyword evidence="1" id="KW-0472">Membrane</keyword>
<feature type="domain" description="Acyltransferase 3" evidence="2">
    <location>
        <begin position="8"/>
        <end position="358"/>
    </location>
</feature>
<keyword evidence="4" id="KW-1185">Reference proteome</keyword>
<proteinExistence type="predicted"/>
<organism evidence="3 4">
    <name type="scientific">Dokdonella soli</name>
    <dbReference type="NCBI Taxonomy" id="529810"/>
    <lineage>
        <taxon>Bacteria</taxon>
        <taxon>Pseudomonadati</taxon>
        <taxon>Pseudomonadota</taxon>
        <taxon>Gammaproteobacteria</taxon>
        <taxon>Lysobacterales</taxon>
        <taxon>Rhodanobacteraceae</taxon>
        <taxon>Dokdonella</taxon>
    </lineage>
</organism>
<protein>
    <recommendedName>
        <fullName evidence="2">Acyltransferase 3 domain-containing protein</fullName>
    </recommendedName>
</protein>
<name>A0ABN1IWF2_9GAMM</name>
<dbReference type="RefSeq" id="WP_343793418.1">
    <property type="nucleotide sequence ID" value="NZ_BAAAEU010000025.1"/>
</dbReference>